<sequence length="370" mass="42875">MNRKNFETVLEQYISRLAGLEQADDSDQVYKWRAVGCFKRFWNLDAADFAGMFEKAMREAGNLLDDAAMQPVAGLRMLLARENEVEYVRECCRFLFSDDGGDLQKRQDRADFFADKINERIRYYERGTRKYLQNRDHVLYYLNLWKPEENYMFDAASASGWAACVEYDGDFSSKNFSLESYYQMCDELLDAIRENEELTGLYSDLFEEELDGYDDQMHILVYDIMDCASLYRYYAGMDIRKTPSRERTKTAEAKAAQEKLKQEIELKEKRLKELQDKPVNLPDVVGKQVRHKTYGAGVVQSNDNGTLLVHFEKADKKFKYPSVFTQGFLSFAGEESQTGEMAEFEADQKKKAALEKEIAQLKKSLGSIMA</sequence>
<evidence type="ECO:0000256" key="1">
    <source>
        <dbReference type="SAM" id="Coils"/>
    </source>
</evidence>
<proteinExistence type="predicted"/>
<comment type="caution">
    <text evidence="2">The sequence shown here is derived from an EMBL/GenBank/DDBJ whole genome shotgun (WGS) entry which is preliminary data.</text>
</comment>
<name>A0ABV1HLG2_9FIRM</name>
<gene>
    <name evidence="2" type="ORF">WMO41_04720</name>
</gene>
<evidence type="ECO:0000313" key="3">
    <source>
        <dbReference type="Proteomes" id="UP001437460"/>
    </source>
</evidence>
<keyword evidence="3" id="KW-1185">Reference proteome</keyword>
<reference evidence="2 3" key="1">
    <citation type="submission" date="2024-03" db="EMBL/GenBank/DDBJ databases">
        <title>Human intestinal bacterial collection.</title>
        <authorList>
            <person name="Pauvert C."/>
            <person name="Hitch T.C.A."/>
            <person name="Clavel T."/>
        </authorList>
    </citation>
    <scope>NUCLEOTIDE SEQUENCE [LARGE SCALE GENOMIC DNA]</scope>
    <source>
        <strain evidence="2 3">CLA-AP-H27</strain>
    </source>
</reference>
<keyword evidence="1" id="KW-0175">Coiled coil</keyword>
<evidence type="ECO:0000313" key="2">
    <source>
        <dbReference type="EMBL" id="MEQ2562468.1"/>
    </source>
</evidence>
<protein>
    <submittedName>
        <fullName evidence="2">Uncharacterized protein</fullName>
    </submittedName>
</protein>
<dbReference type="RefSeq" id="WP_349228771.1">
    <property type="nucleotide sequence ID" value="NZ_JBBMFJ010000006.1"/>
</dbReference>
<accession>A0ABV1HLG2</accession>
<dbReference type="EMBL" id="JBBMFJ010000006">
    <property type="protein sequence ID" value="MEQ2562468.1"/>
    <property type="molecule type" value="Genomic_DNA"/>
</dbReference>
<organism evidence="2 3">
    <name type="scientific">Ventrimonas faecis</name>
    <dbReference type="NCBI Taxonomy" id="3133170"/>
    <lineage>
        <taxon>Bacteria</taxon>
        <taxon>Bacillati</taxon>
        <taxon>Bacillota</taxon>
        <taxon>Clostridia</taxon>
        <taxon>Lachnospirales</taxon>
        <taxon>Lachnospiraceae</taxon>
        <taxon>Ventrimonas</taxon>
    </lineage>
</organism>
<feature type="coiled-coil region" evidence="1">
    <location>
        <begin position="250"/>
        <end position="277"/>
    </location>
</feature>
<dbReference type="Proteomes" id="UP001437460">
    <property type="component" value="Unassembled WGS sequence"/>
</dbReference>